<evidence type="ECO:0000256" key="2">
    <source>
        <dbReference type="ARBA" id="ARBA00002322"/>
    </source>
</evidence>
<evidence type="ECO:0000256" key="13">
    <source>
        <dbReference type="ARBA" id="ARBA00023004"/>
    </source>
</evidence>
<protein>
    <recommendedName>
        <fullName evidence="5">peroxidase</fullName>
        <ecNumber evidence="5">1.11.1.7</ecNumber>
    </recommendedName>
</protein>
<keyword evidence="7" id="KW-0575">Peroxidase</keyword>
<evidence type="ECO:0000259" key="21">
    <source>
        <dbReference type="PROSITE" id="PS50873"/>
    </source>
</evidence>
<feature type="binding site" evidence="17">
    <location>
        <position position="340"/>
    </location>
    <ligand>
        <name>Ca(2+)</name>
        <dbReference type="ChEBI" id="CHEBI:29108"/>
        <label>1</label>
    </ligand>
</feature>
<evidence type="ECO:0000256" key="20">
    <source>
        <dbReference type="SAM" id="SignalP"/>
    </source>
</evidence>
<organism evidence="22 23">
    <name type="scientific">Arabidopsis arenosa</name>
    <name type="common">Sand rock-cress</name>
    <name type="synonym">Cardaminopsis arenosa</name>
    <dbReference type="NCBI Taxonomy" id="38785"/>
    <lineage>
        <taxon>Eukaryota</taxon>
        <taxon>Viridiplantae</taxon>
        <taxon>Streptophyta</taxon>
        <taxon>Embryophyta</taxon>
        <taxon>Tracheophyta</taxon>
        <taxon>Spermatophyta</taxon>
        <taxon>Magnoliopsida</taxon>
        <taxon>eudicotyledons</taxon>
        <taxon>Gunneridae</taxon>
        <taxon>Pentapetalae</taxon>
        <taxon>rosids</taxon>
        <taxon>malvids</taxon>
        <taxon>Brassicales</taxon>
        <taxon>Brassicaceae</taxon>
        <taxon>Camelineae</taxon>
        <taxon>Arabidopsis</taxon>
    </lineage>
</organism>
<evidence type="ECO:0000256" key="14">
    <source>
        <dbReference type="ARBA" id="ARBA00023157"/>
    </source>
</evidence>
<feature type="binding site" evidence="17">
    <location>
        <position position="453"/>
    </location>
    <ligand>
        <name>Ca(2+)</name>
        <dbReference type="ChEBI" id="CHEBI:29108"/>
        <label>2</label>
    </ligand>
</feature>
<keyword evidence="12" id="KW-0560">Oxidoreductase</keyword>
<accession>A0A8S1ZSM7</accession>
<name>A0A8S1ZSM7_ARAAE</name>
<keyword evidence="9 17" id="KW-0479">Metal-binding</keyword>
<dbReference type="InterPro" id="IPR010255">
    <property type="entry name" value="Haem_peroxidase_sf"/>
</dbReference>
<feature type="binding site" evidence="17">
    <location>
        <position position="336"/>
    </location>
    <ligand>
        <name>Ca(2+)</name>
        <dbReference type="ChEBI" id="CHEBI:29108"/>
        <label>1</label>
    </ligand>
</feature>
<feature type="signal peptide" evidence="20">
    <location>
        <begin position="1"/>
        <end position="21"/>
    </location>
</feature>
<gene>
    <name evidence="22" type="ORF">AARE701A_LOCUS6245</name>
</gene>
<reference evidence="22" key="1">
    <citation type="submission" date="2021-01" db="EMBL/GenBank/DDBJ databases">
        <authorList>
            <person name="Bezrukov I."/>
        </authorList>
    </citation>
    <scope>NUCLEOTIDE SEQUENCE</scope>
</reference>
<dbReference type="FunFam" id="1.10.420.10:FF:000007">
    <property type="entry name" value="Peroxidase"/>
    <property type="match status" value="2"/>
</dbReference>
<dbReference type="PROSITE" id="PS00435">
    <property type="entry name" value="PEROXIDASE_1"/>
    <property type="match status" value="1"/>
</dbReference>
<comment type="cofactor">
    <cofactor evidence="17">
        <name>heme b</name>
        <dbReference type="ChEBI" id="CHEBI:60344"/>
    </cofactor>
    <text evidence="17">Binds 1 heme b (iron(II)-protoporphyrin IX) group per subunit.</text>
</comment>
<dbReference type="PANTHER" id="PTHR31517">
    <property type="match status" value="1"/>
</dbReference>
<evidence type="ECO:0000256" key="7">
    <source>
        <dbReference type="ARBA" id="ARBA00022559"/>
    </source>
</evidence>
<dbReference type="Pfam" id="PF00141">
    <property type="entry name" value="peroxidase"/>
    <property type="match status" value="2"/>
</dbReference>
<feature type="domain" description="Plant heme peroxidase family profile" evidence="21">
    <location>
        <begin position="22"/>
        <end position="301"/>
    </location>
</feature>
<evidence type="ECO:0000256" key="8">
    <source>
        <dbReference type="ARBA" id="ARBA00022617"/>
    </source>
</evidence>
<feature type="binding site" evidence="17">
    <location>
        <position position="502"/>
    </location>
    <ligand>
        <name>Ca(2+)</name>
        <dbReference type="ChEBI" id="CHEBI:29108"/>
        <label>2</label>
    </ligand>
</feature>
<dbReference type="CDD" id="cd00693">
    <property type="entry name" value="secretory_peroxidase"/>
    <property type="match status" value="2"/>
</dbReference>
<comment type="subcellular location">
    <subcellularLocation>
        <location evidence="3">Vacuole</location>
    </subcellularLocation>
</comment>
<evidence type="ECO:0000313" key="23">
    <source>
        <dbReference type="Proteomes" id="UP000682877"/>
    </source>
</evidence>
<feature type="binding site" evidence="17">
    <location>
        <position position="338"/>
    </location>
    <ligand>
        <name>Ca(2+)</name>
        <dbReference type="ChEBI" id="CHEBI:29108"/>
        <label>1</label>
    </ligand>
</feature>
<dbReference type="PROSITE" id="PS00436">
    <property type="entry name" value="PEROXIDASE_2"/>
    <property type="match status" value="1"/>
</dbReference>
<keyword evidence="10 20" id="KW-0732">Signal</keyword>
<feature type="binding site" evidence="17">
    <location>
        <position position="331"/>
    </location>
    <ligand>
        <name>Ca(2+)</name>
        <dbReference type="ChEBI" id="CHEBI:29108"/>
        <label>1</label>
    </ligand>
</feature>
<keyword evidence="23" id="KW-1185">Reference proteome</keyword>
<dbReference type="EC" id="1.11.1.7" evidence="5"/>
<sequence length="584" mass="62854">MKIAKFSVPLLILFIFPVALAQLKFGFYKESCPNAETIVQNLVRQRFASDPSITAALTRMHFHDCFVQTQRRLNHRKKTAGPNGSVRGFELIDEIKTALEAQCPSKVSCSDIVTLATRDSVFLGGGPNYTVPTGRRDGFVSNPEDANRILPPPFISVEGLLSFFGNKGMNVFDAVALLGAHTVGVASCGNFIDRATNFQGTGLPDPSMDPFLAGRLRDTCAVPGGFAALDQSMPVTPVSFDNLFFGQIRERKGILLIDQLIANDPATSGVVFQYAANNELFKRQFAIAMVKMGAVDVLTGTAETIVRNLVSDEFESDPTITAALLRMNFHDCFVGGCDGSILLNSTDSERFFGPNLSVRGFELIDEIKTELEAQCPSNVSCADIMALATRDSVALAGGPNYNITTGRRDGLKTNASGVFDLIGPTASVAAFLSFFGDKTMTTLDAVALLGAHTVGVGSCGLFRDRLTNFNGTGLPDPSMDSDLVANLTSICAASENPSTGLDRSTPLTFDNAFFGQIRARRGVLQLDQRLATDEATSSVVAQYAADNDLFKRQFAIAMVKLGAVNVLTGEDGEIRTNCWEFNKN</sequence>
<dbReference type="GO" id="GO:0140825">
    <property type="term" value="F:lactoperoxidase activity"/>
    <property type="evidence" value="ECO:0007669"/>
    <property type="project" value="UniProtKB-EC"/>
</dbReference>
<feature type="binding site" description="axial binding residue" evidence="17">
    <location>
        <position position="452"/>
    </location>
    <ligand>
        <name>heme b</name>
        <dbReference type="ChEBI" id="CHEBI:60344"/>
    </ligand>
    <ligandPart>
        <name>Fe</name>
        <dbReference type="ChEBI" id="CHEBI:18248"/>
    </ligandPart>
</feature>
<dbReference type="PRINTS" id="PR00461">
    <property type="entry name" value="PLPEROXIDASE"/>
</dbReference>
<evidence type="ECO:0000313" key="22">
    <source>
        <dbReference type="EMBL" id="CAE5966005.1"/>
    </source>
</evidence>
<dbReference type="InterPro" id="IPR033905">
    <property type="entry name" value="Secretory_peroxidase"/>
</dbReference>
<keyword evidence="15" id="KW-0376">Hydrogen peroxide</keyword>
<dbReference type="PROSITE" id="PS50873">
    <property type="entry name" value="PEROXIDASE_4"/>
    <property type="match status" value="2"/>
</dbReference>
<feature type="disulfide bond" evidence="19">
    <location>
        <begin position="381"/>
        <end position="578"/>
    </location>
</feature>
<dbReference type="PRINTS" id="PR00458">
    <property type="entry name" value="PEROXIDASE"/>
</dbReference>
<dbReference type="Gene3D" id="1.10.520.10">
    <property type="match status" value="2"/>
</dbReference>
<dbReference type="GO" id="GO:0042744">
    <property type="term" value="P:hydrogen peroxide catabolic process"/>
    <property type="evidence" value="ECO:0007669"/>
    <property type="project" value="UniProtKB-KW"/>
</dbReference>
<comment type="catalytic activity">
    <reaction evidence="1">
        <text>2 a phenolic donor + H2O2 = 2 a phenolic radical donor + 2 H2O</text>
        <dbReference type="Rhea" id="RHEA:56136"/>
        <dbReference type="ChEBI" id="CHEBI:15377"/>
        <dbReference type="ChEBI" id="CHEBI:16240"/>
        <dbReference type="ChEBI" id="CHEBI:139520"/>
        <dbReference type="ChEBI" id="CHEBI:139521"/>
        <dbReference type="EC" id="1.11.1.7"/>
    </reaction>
</comment>
<feature type="binding site" evidence="17">
    <location>
        <position position="510"/>
    </location>
    <ligand>
        <name>Ca(2+)</name>
        <dbReference type="ChEBI" id="CHEBI:29108"/>
        <label>2</label>
    </ligand>
</feature>
<keyword evidence="14 19" id="KW-1015">Disulfide bond</keyword>
<feature type="domain" description="Plant heme peroxidase family profile" evidence="21">
    <location>
        <begin position="302"/>
        <end position="582"/>
    </location>
</feature>
<feature type="binding site" evidence="17">
    <location>
        <position position="505"/>
    </location>
    <ligand>
        <name>Ca(2+)</name>
        <dbReference type="ChEBI" id="CHEBI:29108"/>
        <label>2</label>
    </ligand>
</feature>
<dbReference type="Proteomes" id="UP000682877">
    <property type="component" value="Chromosome 3"/>
</dbReference>
<evidence type="ECO:0000256" key="11">
    <source>
        <dbReference type="ARBA" id="ARBA00022837"/>
    </source>
</evidence>
<dbReference type="GO" id="GO:0020037">
    <property type="term" value="F:heme binding"/>
    <property type="evidence" value="ECO:0007669"/>
    <property type="project" value="InterPro"/>
</dbReference>
<evidence type="ECO:0000256" key="18">
    <source>
        <dbReference type="PIRSR" id="PIRSR600823-4"/>
    </source>
</evidence>
<keyword evidence="13 17" id="KW-0408">Iron</keyword>
<dbReference type="InterPro" id="IPR000823">
    <property type="entry name" value="Peroxidase_pln"/>
</dbReference>
<dbReference type="GO" id="GO:0006979">
    <property type="term" value="P:response to oxidative stress"/>
    <property type="evidence" value="ECO:0007669"/>
    <property type="project" value="InterPro"/>
</dbReference>
<dbReference type="GO" id="GO:0005773">
    <property type="term" value="C:vacuole"/>
    <property type="evidence" value="ECO:0007669"/>
    <property type="project" value="UniProtKB-SubCell"/>
</dbReference>
<proteinExistence type="inferred from homology"/>
<feature type="disulfide bond" evidence="19">
    <location>
        <begin position="332"/>
        <end position="337"/>
    </location>
</feature>
<evidence type="ECO:0000256" key="19">
    <source>
        <dbReference type="PIRSR" id="PIRSR600823-5"/>
    </source>
</evidence>
<feature type="binding site" evidence="17">
    <location>
        <position position="334"/>
    </location>
    <ligand>
        <name>Ca(2+)</name>
        <dbReference type="ChEBI" id="CHEBI:29108"/>
        <label>1</label>
    </ligand>
</feature>
<dbReference type="InterPro" id="IPR019794">
    <property type="entry name" value="Peroxidases_AS"/>
</dbReference>
<evidence type="ECO:0000256" key="15">
    <source>
        <dbReference type="ARBA" id="ARBA00023324"/>
    </source>
</evidence>
<feature type="chain" id="PRO_5035726021" description="peroxidase" evidence="20">
    <location>
        <begin position="22"/>
        <end position="584"/>
    </location>
</feature>
<evidence type="ECO:0000256" key="6">
    <source>
        <dbReference type="ARBA" id="ARBA00022525"/>
    </source>
</evidence>
<evidence type="ECO:0000256" key="1">
    <source>
        <dbReference type="ARBA" id="ARBA00000189"/>
    </source>
</evidence>
<evidence type="ECO:0000256" key="5">
    <source>
        <dbReference type="ARBA" id="ARBA00012313"/>
    </source>
</evidence>
<feature type="site" description="Transition state stabilizer" evidence="18">
    <location>
        <position position="326"/>
    </location>
</feature>
<evidence type="ECO:0000256" key="16">
    <source>
        <dbReference type="PIRSR" id="PIRSR600823-1"/>
    </source>
</evidence>
<evidence type="ECO:0000256" key="17">
    <source>
        <dbReference type="PIRSR" id="PIRSR600823-3"/>
    </source>
</evidence>
<feature type="disulfide bond" evidence="19">
    <location>
        <begin position="459"/>
        <end position="491"/>
    </location>
</feature>
<dbReference type="PANTHER" id="PTHR31517:SF59">
    <property type="entry name" value="PEROXIDASE"/>
    <property type="match status" value="1"/>
</dbReference>
<evidence type="ECO:0000256" key="12">
    <source>
        <dbReference type="ARBA" id="ARBA00023002"/>
    </source>
</evidence>
<keyword evidence="11 17" id="KW-0106">Calcium</keyword>
<evidence type="ECO:0000256" key="4">
    <source>
        <dbReference type="ARBA" id="ARBA00006873"/>
    </source>
</evidence>
<keyword evidence="6" id="KW-0964">Secreted</keyword>
<comment type="similarity">
    <text evidence="4">Belongs to the peroxidase family. Ascorbate peroxidase subfamily.</text>
</comment>
<dbReference type="GO" id="GO:0046872">
    <property type="term" value="F:metal ion binding"/>
    <property type="evidence" value="ECO:0007669"/>
    <property type="project" value="UniProtKB-KW"/>
</dbReference>
<dbReference type="InterPro" id="IPR002016">
    <property type="entry name" value="Haem_peroxidase"/>
</dbReference>
<evidence type="ECO:0000256" key="3">
    <source>
        <dbReference type="ARBA" id="ARBA00004116"/>
    </source>
</evidence>
<feature type="active site" description="Proton acceptor" evidence="16">
    <location>
        <position position="330"/>
    </location>
</feature>
<dbReference type="SUPFAM" id="SSF48113">
    <property type="entry name" value="Heme-dependent peroxidases"/>
    <property type="match status" value="2"/>
</dbReference>
<dbReference type="AlphaFoldDB" id="A0A8S1ZSM7"/>
<evidence type="ECO:0000256" key="9">
    <source>
        <dbReference type="ARBA" id="ARBA00022723"/>
    </source>
</evidence>
<dbReference type="EMBL" id="LR999453">
    <property type="protein sequence ID" value="CAE5966005.1"/>
    <property type="molecule type" value="Genomic_DNA"/>
</dbReference>
<dbReference type="InterPro" id="IPR019793">
    <property type="entry name" value="Peroxidases_heam-ligand_BS"/>
</dbReference>
<comment type="cofactor">
    <cofactor evidence="17">
        <name>Ca(2+)</name>
        <dbReference type="ChEBI" id="CHEBI:29108"/>
    </cofactor>
    <text evidence="17">Binds 2 calcium ions per subunit.</text>
</comment>
<evidence type="ECO:0000256" key="10">
    <source>
        <dbReference type="ARBA" id="ARBA00022729"/>
    </source>
</evidence>
<comment type="function">
    <text evidence="2">Removal of H(2)O(2), oxidation of toxic reductants, biosynthesis and degradation of lignin, suberization, auxin catabolism, response to environmental stresses such as wounding, pathogen attack and oxidative stress. These functions might be dependent on each isozyme/isoform in each plant tissue.</text>
</comment>
<feature type="binding site" evidence="17">
    <location>
        <position position="349"/>
    </location>
    <ligand>
        <name>Ca(2+)</name>
        <dbReference type="ChEBI" id="CHEBI:29108"/>
        <label>1</label>
    </ligand>
</feature>
<keyword evidence="8" id="KW-0349">Heme</keyword>
<dbReference type="Gene3D" id="1.10.420.10">
    <property type="entry name" value="Peroxidase, domain 2"/>
    <property type="match status" value="2"/>
</dbReference>